<dbReference type="PANTHER" id="PTHR48105">
    <property type="entry name" value="THIOREDOXIN REDUCTASE 1-RELATED-RELATED"/>
    <property type="match status" value="1"/>
</dbReference>
<dbReference type="PRINTS" id="PR00368">
    <property type="entry name" value="FADPNR"/>
</dbReference>
<reference evidence="5" key="1">
    <citation type="submission" date="2020-04" db="EMBL/GenBank/DDBJ databases">
        <title>Global-level population genomics: horizontal gene transfer, symbiosis and evolution in Rhizobia.</title>
        <authorList>
            <person name="Gai Y."/>
        </authorList>
    </citation>
    <scope>NUCLEOTIDE SEQUENCE</scope>
    <source>
        <strain evidence="5">BLR57</strain>
    </source>
</reference>
<name>A0A9Q3MFI5_9HYPH</name>
<dbReference type="InterPro" id="IPR036188">
    <property type="entry name" value="FAD/NAD-bd_sf"/>
</dbReference>
<dbReference type="SUPFAM" id="SSF51905">
    <property type="entry name" value="FAD/NAD(P)-binding domain"/>
    <property type="match status" value="1"/>
</dbReference>
<keyword evidence="2" id="KW-0285">Flavoprotein</keyword>
<dbReference type="Pfam" id="PF07992">
    <property type="entry name" value="Pyr_redox_2"/>
    <property type="match status" value="1"/>
</dbReference>
<evidence type="ECO:0000256" key="2">
    <source>
        <dbReference type="ARBA" id="ARBA00022630"/>
    </source>
</evidence>
<dbReference type="PRINTS" id="PR00469">
    <property type="entry name" value="PNDRDTASEII"/>
</dbReference>
<protein>
    <recommendedName>
        <fullName evidence="1">Thioredoxin reductase</fullName>
    </recommendedName>
</protein>
<evidence type="ECO:0000259" key="4">
    <source>
        <dbReference type="Pfam" id="PF07992"/>
    </source>
</evidence>
<dbReference type="EMBL" id="JABDYC010000006">
    <property type="protein sequence ID" value="MBX5024939.1"/>
    <property type="molecule type" value="Genomic_DNA"/>
</dbReference>
<organism evidence="5 6">
    <name type="scientific">Rhizobium lentis</name>
    <dbReference type="NCBI Taxonomy" id="1138194"/>
    <lineage>
        <taxon>Bacteria</taxon>
        <taxon>Pseudomonadati</taxon>
        <taxon>Pseudomonadota</taxon>
        <taxon>Alphaproteobacteria</taxon>
        <taxon>Hyphomicrobiales</taxon>
        <taxon>Rhizobiaceae</taxon>
        <taxon>Rhizobium/Agrobacterium group</taxon>
        <taxon>Rhizobium</taxon>
    </lineage>
</organism>
<dbReference type="Proteomes" id="UP000749740">
    <property type="component" value="Unassembled WGS sequence"/>
</dbReference>
<dbReference type="AlphaFoldDB" id="A0A9Q3MFI5"/>
<keyword evidence="3" id="KW-0560">Oxidoreductase</keyword>
<evidence type="ECO:0000256" key="3">
    <source>
        <dbReference type="ARBA" id="ARBA00023002"/>
    </source>
</evidence>
<dbReference type="InterPro" id="IPR050097">
    <property type="entry name" value="Ferredoxin-NADP_redctase_2"/>
</dbReference>
<dbReference type="InterPro" id="IPR023753">
    <property type="entry name" value="FAD/NAD-binding_dom"/>
</dbReference>
<proteinExistence type="predicted"/>
<evidence type="ECO:0000256" key="1">
    <source>
        <dbReference type="ARBA" id="ARBA00018719"/>
    </source>
</evidence>
<sequence length="314" mass="33840">MTSGFVELDALVIGAGPGGMTAALYLKRLNRRVVVLDSGCSRALLIPLSRNHPAFPEGIAGAELFRRMRKQLRNLDIEIVAEAVSQVRRSANSGFIVEFAGRSMMAENVVLATGVEDTLPPIDQANDLTRSGHLRFCPICDGYEIAGRPVVIIGATEHAASEARFLGSFTNKITIATLGERMNVTEATMARLVDVGVAIRCEKLIRCSRRENGAVDLVMEASATLEGVVLYSALGIRPRSQLAEQLGADLEDEMRIKVDAHQATQVPGLYAVGDIVTGLNQLGVSMAQGEIAAIAVHNRLRRMEESRHLAPGWG</sequence>
<dbReference type="RefSeq" id="WP_221133818.1">
    <property type="nucleotide sequence ID" value="NZ_JABDYC010000006.1"/>
</dbReference>
<comment type="caution">
    <text evidence="5">The sequence shown here is derived from an EMBL/GenBank/DDBJ whole genome shotgun (WGS) entry which is preliminary data.</text>
</comment>
<gene>
    <name evidence="5" type="ORF">HJB63_20475</name>
</gene>
<evidence type="ECO:0000313" key="6">
    <source>
        <dbReference type="Proteomes" id="UP000749740"/>
    </source>
</evidence>
<dbReference type="Gene3D" id="3.50.50.60">
    <property type="entry name" value="FAD/NAD(P)-binding domain"/>
    <property type="match status" value="2"/>
</dbReference>
<evidence type="ECO:0000313" key="5">
    <source>
        <dbReference type="EMBL" id="MBX5024939.1"/>
    </source>
</evidence>
<accession>A0A9Q3MFI5</accession>
<feature type="domain" description="FAD/NAD(P)-binding" evidence="4">
    <location>
        <begin position="9"/>
        <end position="289"/>
    </location>
</feature>
<dbReference type="GO" id="GO:0016491">
    <property type="term" value="F:oxidoreductase activity"/>
    <property type="evidence" value="ECO:0007669"/>
    <property type="project" value="UniProtKB-KW"/>
</dbReference>